<dbReference type="SUPFAM" id="SSF54523">
    <property type="entry name" value="Pili subunits"/>
    <property type="match status" value="1"/>
</dbReference>
<dbReference type="RefSeq" id="WP_012549886.1">
    <property type="nucleotide sequence ID" value="NC_011312.1"/>
</dbReference>
<keyword evidence="3" id="KW-1185">Reference proteome</keyword>
<accession>B6EJ95</accession>
<protein>
    <submittedName>
        <fullName evidence="2">V10 pilin</fullName>
    </submittedName>
</protein>
<dbReference type="PROSITE" id="PS00409">
    <property type="entry name" value="PROKAR_NTER_METHYL"/>
    <property type="match status" value="1"/>
</dbReference>
<evidence type="ECO:0000256" key="1">
    <source>
        <dbReference type="SAM" id="Phobius"/>
    </source>
</evidence>
<gene>
    <name evidence="2" type="ordered locus">VSAL_I1141</name>
</gene>
<dbReference type="Pfam" id="PF07963">
    <property type="entry name" value="N_methyl"/>
    <property type="match status" value="1"/>
</dbReference>
<dbReference type="Proteomes" id="UP000001730">
    <property type="component" value="Chromosome 1"/>
</dbReference>
<keyword evidence="1" id="KW-1133">Transmembrane helix</keyword>
<feature type="transmembrane region" description="Helical" evidence="1">
    <location>
        <begin position="7"/>
        <end position="27"/>
    </location>
</feature>
<sequence>MKKASGFTLIELVVVIVILGILAVVAAPKFLNLQNDAKAAVINGLKGEMEGAISLTYSKAAILGIEKEDSIIQDGITYSYGYPIYDQWTQYMEIDYESYTVNKEWAGGSINDKDGIAEYISLSSIVGTYDQKDSVKKTNCYVKYVVAKSVDEPYQLSTVTTGC</sequence>
<dbReference type="InterPro" id="IPR012902">
    <property type="entry name" value="N_methyl_site"/>
</dbReference>
<organism evidence="2 3">
    <name type="scientific">Aliivibrio salmonicida (strain LFI1238)</name>
    <name type="common">Vibrio salmonicida (strain LFI1238)</name>
    <dbReference type="NCBI Taxonomy" id="316275"/>
    <lineage>
        <taxon>Bacteria</taxon>
        <taxon>Pseudomonadati</taxon>
        <taxon>Pseudomonadota</taxon>
        <taxon>Gammaproteobacteria</taxon>
        <taxon>Vibrionales</taxon>
        <taxon>Vibrionaceae</taxon>
        <taxon>Aliivibrio</taxon>
    </lineage>
</organism>
<dbReference type="EMBL" id="FM178379">
    <property type="protein sequence ID" value="CAQ78826.1"/>
    <property type="molecule type" value="Genomic_DNA"/>
</dbReference>
<name>B6EJ95_ALISL</name>
<dbReference type="KEGG" id="vsa:VSAL_I1141"/>
<proteinExistence type="predicted"/>
<reference evidence="2 3" key="1">
    <citation type="journal article" date="2008" name="BMC Genomics">
        <title>The genome sequence of the fish pathogen Aliivibrio salmonicida strain LFI1238 shows extensive evidence of gene decay.</title>
        <authorList>
            <person name="Hjerde E."/>
            <person name="Lorentzen M.S."/>
            <person name="Holden M.T."/>
            <person name="Seeger K."/>
            <person name="Paulsen S."/>
            <person name="Bason N."/>
            <person name="Churcher C."/>
            <person name="Harris D."/>
            <person name="Norbertczak H."/>
            <person name="Quail M.A."/>
            <person name="Sanders S."/>
            <person name="Thurston S."/>
            <person name="Parkhill J."/>
            <person name="Willassen N.P."/>
            <person name="Thomson N.R."/>
        </authorList>
    </citation>
    <scope>NUCLEOTIDE SEQUENCE [LARGE SCALE GENOMIC DNA]</scope>
    <source>
        <strain evidence="2 3">LFI1238</strain>
    </source>
</reference>
<dbReference type="AlphaFoldDB" id="B6EJ95"/>
<evidence type="ECO:0000313" key="3">
    <source>
        <dbReference type="Proteomes" id="UP000001730"/>
    </source>
</evidence>
<keyword evidence="1" id="KW-0812">Transmembrane</keyword>
<dbReference type="Gene3D" id="3.30.700.10">
    <property type="entry name" value="Glycoprotein, Type 4 Pilin"/>
    <property type="match status" value="1"/>
</dbReference>
<dbReference type="InterPro" id="IPR045584">
    <property type="entry name" value="Pilin-like"/>
</dbReference>
<evidence type="ECO:0000313" key="2">
    <source>
        <dbReference type="EMBL" id="CAQ78826.1"/>
    </source>
</evidence>
<dbReference type="eggNOG" id="COG2165">
    <property type="taxonomic scope" value="Bacteria"/>
</dbReference>
<keyword evidence="1" id="KW-0472">Membrane</keyword>
<dbReference type="NCBIfam" id="TIGR02532">
    <property type="entry name" value="IV_pilin_GFxxxE"/>
    <property type="match status" value="1"/>
</dbReference>
<dbReference type="HOGENOM" id="CLU_098637_3_1_6"/>